<organism evidence="8 9">
    <name type="scientific">Mytilus galloprovincialis</name>
    <name type="common">Mediterranean mussel</name>
    <dbReference type="NCBI Taxonomy" id="29158"/>
    <lineage>
        <taxon>Eukaryota</taxon>
        <taxon>Metazoa</taxon>
        <taxon>Spiralia</taxon>
        <taxon>Lophotrochozoa</taxon>
        <taxon>Mollusca</taxon>
        <taxon>Bivalvia</taxon>
        <taxon>Autobranchia</taxon>
        <taxon>Pteriomorphia</taxon>
        <taxon>Mytilida</taxon>
        <taxon>Mytiloidea</taxon>
        <taxon>Mytilidae</taxon>
        <taxon>Mytilinae</taxon>
        <taxon>Mytilus</taxon>
    </lineage>
</organism>
<name>A0A8B6DM67_MYTGA</name>
<evidence type="ECO:0000259" key="6">
    <source>
        <dbReference type="PROSITE" id="PS50030"/>
    </source>
</evidence>
<dbReference type="Pfam" id="PF12773">
    <property type="entry name" value="DZR"/>
    <property type="match status" value="1"/>
</dbReference>
<dbReference type="SMART" id="SM00165">
    <property type="entry name" value="UBA"/>
    <property type="match status" value="3"/>
</dbReference>
<dbReference type="Pfam" id="PF00627">
    <property type="entry name" value="UBA"/>
    <property type="match status" value="3"/>
</dbReference>
<feature type="region of interest" description="Disordered" evidence="5">
    <location>
        <begin position="32"/>
        <end position="60"/>
    </location>
</feature>
<feature type="domain" description="IRG-type G" evidence="7">
    <location>
        <begin position="698"/>
        <end position="878"/>
    </location>
</feature>
<dbReference type="SUPFAM" id="SSF52540">
    <property type="entry name" value="P-loop containing nucleoside triphosphate hydrolases"/>
    <property type="match status" value="1"/>
</dbReference>
<dbReference type="SUPFAM" id="SSF46934">
    <property type="entry name" value="UBA-like"/>
    <property type="match status" value="3"/>
</dbReference>
<dbReference type="GO" id="GO:0005525">
    <property type="term" value="F:GTP binding"/>
    <property type="evidence" value="ECO:0007669"/>
    <property type="project" value="UniProtKB-KW"/>
</dbReference>
<evidence type="ECO:0000313" key="8">
    <source>
        <dbReference type="EMBL" id="VDI20543.1"/>
    </source>
</evidence>
<dbReference type="Gene3D" id="1.10.8.10">
    <property type="entry name" value="DNA helicase RuvA subunit, C-terminal domain"/>
    <property type="match status" value="3"/>
</dbReference>
<sequence length="1028" mass="116184">MNKKETLYSGKIDGKRNDNLCSSELQDYRSLFESDNESTAESSSSDSQDEENGNDKWDLNDTIRQSFAPTSSVVTNRCTNCGNNMRQQQTFCEKCGSTSKVVNVGGINTKSESKLVSHETIFGTNFSGANIGSRTGSKISLAEIRCRNCEHIVNQDQIFCDKCGYQLITECVGKKNGKPCAKLISSASKFCGDCGTANLENKQVSTSTSVRNGCRSCGHDIHQDQMFCEKCGYKLKTVCIGTNNGKPCSKSISSESQFCENCEIENYSVTKKSLMKRCKRCGQDKYKTQKFCDNCGYEIGGVCLGKINGNPCTKSISSVTRFCSDCGTTNPDYNIGSFDSKRGGEEKYSVPSDHEVSIMRLVSMGFSREQAIESLQSTGGDVEKAIEKILSLHDYDNNVLRKKPSISAAHFKSDIKDESVRTLTSMGYTRKQAIGSLSRSGGNLEKAIEWLLSLPDYDDNLLENPSPTTAQFQSDMKVKKSSLPSYDSVMKMGYTRYQAEDSLRIYGGKEERVERPPSSTVMHDVSTRKKRTVAEAQFQAQRKNQPSFIFSNESVIEIMSLGFTREQAIDALTFSDGNEEEAVIRLVSHPFHNDVTVKKKVEFFEEAEEITDSDFVEIQDSDEENPDSDEEIKDLDEAVIDYFSAPKTHLLPDEQDETVLESEIRKSMENDILHRLKTDGVIATTKFLMVQATKWKRAKVKIAVAGQSSSGKSSFINVIRGVGYKDKGYAQEGYGDTTLEVESYVHPKYKHILYCDLPGYGTTTITREKFLEKVNISKYDMFIIFFTSVPTTDDEWLVRQLQEAKKPFCFVRTKLDQDIDSGKRRGKNEKTVLDDIMYTIARAKESMPALKGADIFIISNNKPYIGDMSKLVKFMQQRVTTVKFEAILFSIPAFTEEIIEKKYKDLLGRITNVAYLHAMHYSYLYASLKENNYDDNIRAEITTYFKVFELDSVGVKDVPNLKHYYSDEHILKLLKIFKEEMPGFGLRLVPIYSVIKKYRVCKQYLTNLLNELKADAYTMYKEIFKHRN</sequence>
<dbReference type="PANTHER" id="PTHR32341:SF10">
    <property type="entry name" value="INTERFERON-INDUCIBLE GTPASE 5"/>
    <property type="match status" value="1"/>
</dbReference>
<dbReference type="PROSITE" id="PS51716">
    <property type="entry name" value="G_IRG"/>
    <property type="match status" value="1"/>
</dbReference>
<gene>
    <name evidence="8" type="ORF">MGAL_10B040404</name>
</gene>
<dbReference type="GO" id="GO:0016020">
    <property type="term" value="C:membrane"/>
    <property type="evidence" value="ECO:0007669"/>
    <property type="project" value="InterPro"/>
</dbReference>
<dbReference type="PANTHER" id="PTHR32341">
    <property type="entry name" value="INTERFERON-INDUCIBLE GTPASE"/>
    <property type="match status" value="1"/>
</dbReference>
<feature type="domain" description="UBA" evidence="6">
    <location>
        <begin position="414"/>
        <end position="454"/>
    </location>
</feature>
<dbReference type="InterPro" id="IPR051515">
    <property type="entry name" value="IRG"/>
</dbReference>
<accession>A0A8B6DM67</accession>
<evidence type="ECO:0008006" key="10">
    <source>
        <dbReference type="Google" id="ProtNLM"/>
    </source>
</evidence>
<feature type="domain" description="UBA" evidence="6">
    <location>
        <begin position="549"/>
        <end position="589"/>
    </location>
</feature>
<keyword evidence="4" id="KW-0342">GTP-binding</keyword>
<evidence type="ECO:0000256" key="3">
    <source>
        <dbReference type="ARBA" id="ARBA00022801"/>
    </source>
</evidence>
<dbReference type="InterPro" id="IPR015940">
    <property type="entry name" value="UBA"/>
</dbReference>
<evidence type="ECO:0000259" key="7">
    <source>
        <dbReference type="PROSITE" id="PS51716"/>
    </source>
</evidence>
<protein>
    <recommendedName>
        <fullName evidence="10">IRG-type G domain-containing protein</fullName>
    </recommendedName>
</protein>
<evidence type="ECO:0000313" key="9">
    <source>
        <dbReference type="Proteomes" id="UP000596742"/>
    </source>
</evidence>
<evidence type="ECO:0000256" key="5">
    <source>
        <dbReference type="SAM" id="MobiDB-lite"/>
    </source>
</evidence>
<dbReference type="EMBL" id="UYJE01003588">
    <property type="protein sequence ID" value="VDI20543.1"/>
    <property type="molecule type" value="Genomic_DNA"/>
</dbReference>
<dbReference type="InterPro" id="IPR007743">
    <property type="entry name" value="Immunity-related_GTPase-like"/>
</dbReference>
<dbReference type="AlphaFoldDB" id="A0A8B6DM67"/>
<evidence type="ECO:0000256" key="4">
    <source>
        <dbReference type="ARBA" id="ARBA00023134"/>
    </source>
</evidence>
<keyword evidence="2" id="KW-0547">Nucleotide-binding</keyword>
<dbReference type="Pfam" id="PF05049">
    <property type="entry name" value="IIGP"/>
    <property type="match status" value="1"/>
</dbReference>
<dbReference type="InterPro" id="IPR009060">
    <property type="entry name" value="UBA-like_sf"/>
</dbReference>
<dbReference type="InterPro" id="IPR027417">
    <property type="entry name" value="P-loop_NTPase"/>
</dbReference>
<feature type="domain" description="UBA" evidence="6">
    <location>
        <begin position="351"/>
        <end position="392"/>
    </location>
</feature>
<comment type="caution">
    <text evidence="8">The sequence shown here is derived from an EMBL/GenBank/DDBJ whole genome shotgun (WGS) entry which is preliminary data.</text>
</comment>
<dbReference type="InterPro" id="IPR025874">
    <property type="entry name" value="DZR"/>
</dbReference>
<dbReference type="InterPro" id="IPR030385">
    <property type="entry name" value="G_IRG_dom"/>
</dbReference>
<dbReference type="Proteomes" id="UP000596742">
    <property type="component" value="Unassembled WGS sequence"/>
</dbReference>
<dbReference type="OrthoDB" id="422720at2759"/>
<evidence type="ECO:0000256" key="1">
    <source>
        <dbReference type="ARBA" id="ARBA00005429"/>
    </source>
</evidence>
<feature type="compositionally biased region" description="Low complexity" evidence="5">
    <location>
        <begin position="37"/>
        <end position="46"/>
    </location>
</feature>
<dbReference type="GO" id="GO:0016787">
    <property type="term" value="F:hydrolase activity"/>
    <property type="evidence" value="ECO:0007669"/>
    <property type="project" value="UniProtKB-KW"/>
</dbReference>
<keyword evidence="3" id="KW-0378">Hydrolase</keyword>
<dbReference type="PROSITE" id="PS50030">
    <property type="entry name" value="UBA"/>
    <property type="match status" value="3"/>
</dbReference>
<dbReference type="Gene3D" id="3.40.50.300">
    <property type="entry name" value="P-loop containing nucleotide triphosphate hydrolases"/>
    <property type="match status" value="1"/>
</dbReference>
<comment type="similarity">
    <text evidence="1">Belongs to the TRAFAC class dynamin-like GTPase superfamily. IRG family.</text>
</comment>
<reference evidence="8" key="1">
    <citation type="submission" date="2018-11" db="EMBL/GenBank/DDBJ databases">
        <authorList>
            <person name="Alioto T."/>
            <person name="Alioto T."/>
        </authorList>
    </citation>
    <scope>NUCLEOTIDE SEQUENCE</scope>
</reference>
<keyword evidence="9" id="KW-1185">Reference proteome</keyword>
<proteinExistence type="inferred from homology"/>
<evidence type="ECO:0000256" key="2">
    <source>
        <dbReference type="ARBA" id="ARBA00022741"/>
    </source>
</evidence>